<comment type="catalytic activity">
    <reaction evidence="1">
        <text>[(1-&gt;4)-alpha-D-glucosyl](n) + phosphate = [(1-&gt;4)-alpha-D-glucosyl](n-1) + alpha-D-glucose 1-phosphate</text>
        <dbReference type="Rhea" id="RHEA:41732"/>
        <dbReference type="Rhea" id="RHEA-COMP:9584"/>
        <dbReference type="Rhea" id="RHEA-COMP:9586"/>
        <dbReference type="ChEBI" id="CHEBI:15444"/>
        <dbReference type="ChEBI" id="CHEBI:43474"/>
        <dbReference type="ChEBI" id="CHEBI:58601"/>
        <dbReference type="EC" id="2.4.1.1"/>
    </reaction>
</comment>
<evidence type="ECO:0000313" key="13">
    <source>
        <dbReference type="Proteomes" id="UP001500635"/>
    </source>
</evidence>
<feature type="domain" description="DUF3417" evidence="11">
    <location>
        <begin position="14"/>
        <end position="118"/>
    </location>
</feature>
<sequence length="827" mass="90065">MHVTGTFTVEPSYPPSLAPLATLAQNLRWVWDGPTQDLFATLAPQQWAATLDPLETLRTAPQDRIDALGVDEGYLARVDAAAEDLRRYLDEPRWAAGIPGGARAVAYFSMEFGVSQTLPNYSGGLGILAGDHLKAASDLGVPLVALGLMYRSGYFKQTLSADGWQQEQYPQLDPSRLPLTPVLLSDGQQLTVSVTLDRGRVLHAIVWRADVGRVPLLLLDADVDANEPDLRSVTDRLYGGDAEHRLRQEILLGIGGVRAARAYCDLTGHPGIEVFHANEGHAGFLGLERTRELMAEQDLTFDEALALARCSTVFTTHTPVPAGIDRFPADLVRRYFGDGETCVLLPTVGLERMIALGAEADPGVFNMAHMGFRLAQRANGVSRLHGEVSREMFAGLWPDLVPSEVPIGSVTNGVHRGTWAARAVRESLSDPLTVPSDVLWGVRNTQRANLVDEVRTRTRAAWRDRGAVDAELGWTERMFDPDVLTIGFARRVSTYKRLTLMLREPDRLRRLLLDPERPIQVVIAGKSHPADDGGKHLLQQLIGFIDDPAIRHRIAFLPNYSIGMAGYLYHGCDVWLNNPLRPLEACGTSGMKSALNGGLNLSVLDGWWDELYDGENGWAIPSAVGLDPSRRDDIEAAALYDLLENDVVPAFYGQRDEQGVPKQWLAKVRHTLAVTGPEVTADRMVREYTMDYYRPAAQSYRATAPHIRELAAFADRIHAAWDDVAVQDSAATVGPAGVTLTADVALGGLAVGEVRVEAVLGPLDEAGALEGTSTVQLAPARAGADGTVRYQATVSSPVGHFGFTARVLPRHELLSGPAELGLVRYAK</sequence>
<dbReference type="RefSeq" id="WP_345001946.1">
    <property type="nucleotide sequence ID" value="NZ_BAABFR010000205.1"/>
</dbReference>
<keyword evidence="13" id="KW-1185">Reference proteome</keyword>
<dbReference type="SUPFAM" id="SSF53756">
    <property type="entry name" value="UDP-Glycosyltransferase/glycogen phosphorylase"/>
    <property type="match status" value="1"/>
</dbReference>
<dbReference type="PIRSF" id="PIRSF000460">
    <property type="entry name" value="Pprylas_GlgP"/>
    <property type="match status" value="1"/>
</dbReference>
<dbReference type="NCBIfam" id="TIGR02094">
    <property type="entry name" value="more_P_ylases"/>
    <property type="match status" value="1"/>
</dbReference>
<evidence type="ECO:0000256" key="3">
    <source>
        <dbReference type="ARBA" id="ARBA00006047"/>
    </source>
</evidence>
<evidence type="ECO:0000256" key="5">
    <source>
        <dbReference type="ARBA" id="ARBA00022533"/>
    </source>
</evidence>
<comment type="cofactor">
    <cofactor evidence="2">
        <name>pyridoxal 5'-phosphate</name>
        <dbReference type="ChEBI" id="CHEBI:597326"/>
    </cofactor>
</comment>
<dbReference type="Gene3D" id="3.40.50.2000">
    <property type="entry name" value="Glycogen Phosphorylase B"/>
    <property type="match status" value="3"/>
</dbReference>
<dbReference type="PANTHER" id="PTHR42655">
    <property type="entry name" value="GLYCOGEN PHOSPHORYLASE"/>
    <property type="match status" value="1"/>
</dbReference>
<evidence type="ECO:0000256" key="1">
    <source>
        <dbReference type="ARBA" id="ARBA00001275"/>
    </source>
</evidence>
<evidence type="ECO:0000313" key="12">
    <source>
        <dbReference type="EMBL" id="GAA4408144.1"/>
    </source>
</evidence>
<evidence type="ECO:0000256" key="9">
    <source>
        <dbReference type="ARBA" id="ARBA00023277"/>
    </source>
</evidence>
<dbReference type="InterPro" id="IPR024517">
    <property type="entry name" value="Glycogen_phosphorylase_DUF3417"/>
</dbReference>
<dbReference type="InterPro" id="IPR000811">
    <property type="entry name" value="Glyco_trans_35"/>
</dbReference>
<evidence type="ECO:0000256" key="4">
    <source>
        <dbReference type="ARBA" id="ARBA00012591"/>
    </source>
</evidence>
<comment type="caution">
    <text evidence="12">The sequence shown here is derived from an EMBL/GenBank/DDBJ whole genome shotgun (WGS) entry which is preliminary data.</text>
</comment>
<evidence type="ECO:0000259" key="11">
    <source>
        <dbReference type="Pfam" id="PF11897"/>
    </source>
</evidence>
<dbReference type="PANTHER" id="PTHR42655:SF1">
    <property type="entry name" value="GLYCOGEN PHOSPHORYLASE"/>
    <property type="match status" value="1"/>
</dbReference>
<dbReference type="EMBL" id="BAABFR010000205">
    <property type="protein sequence ID" value="GAA4408144.1"/>
    <property type="molecule type" value="Genomic_DNA"/>
</dbReference>
<dbReference type="InterPro" id="IPR035090">
    <property type="entry name" value="Pyridoxal_P_attach_site"/>
</dbReference>
<dbReference type="Pfam" id="PF11897">
    <property type="entry name" value="DUF3417"/>
    <property type="match status" value="1"/>
</dbReference>
<dbReference type="Pfam" id="PF00343">
    <property type="entry name" value="Phosphorylase"/>
    <property type="match status" value="1"/>
</dbReference>
<comment type="similarity">
    <text evidence="3">Belongs to the glycogen phosphorylase family.</text>
</comment>
<organism evidence="12 13">
    <name type="scientific">Tsukamurella soli</name>
    <dbReference type="NCBI Taxonomy" id="644556"/>
    <lineage>
        <taxon>Bacteria</taxon>
        <taxon>Bacillati</taxon>
        <taxon>Actinomycetota</taxon>
        <taxon>Actinomycetes</taxon>
        <taxon>Mycobacteriales</taxon>
        <taxon>Tsukamurellaceae</taxon>
        <taxon>Tsukamurella</taxon>
    </lineage>
</organism>
<reference evidence="13" key="1">
    <citation type="journal article" date="2019" name="Int. J. Syst. Evol. Microbiol.">
        <title>The Global Catalogue of Microorganisms (GCM) 10K type strain sequencing project: providing services to taxonomists for standard genome sequencing and annotation.</title>
        <authorList>
            <consortium name="The Broad Institute Genomics Platform"/>
            <consortium name="The Broad Institute Genome Sequencing Center for Infectious Disease"/>
            <person name="Wu L."/>
            <person name="Ma J."/>
        </authorList>
    </citation>
    <scope>NUCLEOTIDE SEQUENCE [LARGE SCALE GENOMIC DNA]</scope>
    <source>
        <strain evidence="13">JCM 17688</strain>
    </source>
</reference>
<keyword evidence="5" id="KW-0021">Allosteric enzyme</keyword>
<keyword evidence="9" id="KW-0119">Carbohydrate metabolism</keyword>
<name>A0ABP8KIQ7_9ACTN</name>
<accession>A0ABP8KIQ7</accession>
<keyword evidence="8" id="KW-0663">Pyridoxal phosphate</keyword>
<dbReference type="EC" id="2.4.1.1" evidence="4"/>
<dbReference type="InterPro" id="IPR011834">
    <property type="entry name" value="Agluc_phsphrylas"/>
</dbReference>
<evidence type="ECO:0000256" key="2">
    <source>
        <dbReference type="ARBA" id="ARBA00001933"/>
    </source>
</evidence>
<proteinExistence type="inferred from homology"/>
<dbReference type="Proteomes" id="UP001500635">
    <property type="component" value="Unassembled WGS sequence"/>
</dbReference>
<keyword evidence="7" id="KW-0808">Transferase</keyword>
<dbReference type="PROSITE" id="PS00102">
    <property type="entry name" value="PHOSPHORYLASE"/>
    <property type="match status" value="1"/>
</dbReference>
<evidence type="ECO:0000256" key="10">
    <source>
        <dbReference type="ARBA" id="ARBA00025174"/>
    </source>
</evidence>
<dbReference type="InterPro" id="IPR052182">
    <property type="entry name" value="Glycogen/Maltodextrin_Phosph"/>
</dbReference>
<evidence type="ECO:0000256" key="6">
    <source>
        <dbReference type="ARBA" id="ARBA00022676"/>
    </source>
</evidence>
<protein>
    <recommendedName>
        <fullName evidence="4">glycogen phosphorylase</fullName>
        <ecNumber evidence="4">2.4.1.1</ecNumber>
    </recommendedName>
</protein>
<gene>
    <name evidence="12" type="ORF">GCM10023147_52200</name>
</gene>
<evidence type="ECO:0000256" key="7">
    <source>
        <dbReference type="ARBA" id="ARBA00022679"/>
    </source>
</evidence>
<evidence type="ECO:0000256" key="8">
    <source>
        <dbReference type="ARBA" id="ARBA00022898"/>
    </source>
</evidence>
<keyword evidence="6" id="KW-0328">Glycosyltransferase</keyword>
<comment type="function">
    <text evidence="10">Phosphorylase is an important allosteric enzyme in carbohydrate metabolism. Enzymes from different sources differ in their regulatory mechanisms and in their natural substrates. However, all known phosphorylases share catalytic and structural properties.</text>
</comment>